<sequence>MIPTGQSCFVATACYGEQCAEEVVVLRGWRDRVLVKTFAGRCAVRLYYHVVGPPCAAILRIFPALKPHARIILDRIVKKVKAYDRAK</sequence>
<accession>A0A1G2MNU3</accession>
<dbReference type="Proteomes" id="UP000177130">
    <property type="component" value="Unassembled WGS sequence"/>
</dbReference>
<comment type="caution">
    <text evidence="1">The sequence shown here is derived from an EMBL/GenBank/DDBJ whole genome shotgun (WGS) entry which is preliminary data.</text>
</comment>
<name>A0A1G2MNU3_9BACT</name>
<evidence type="ECO:0000313" key="1">
    <source>
        <dbReference type="EMBL" id="OHA24869.1"/>
    </source>
</evidence>
<gene>
    <name evidence="1" type="ORF">A3C72_04870</name>
</gene>
<protein>
    <submittedName>
        <fullName evidence="1">Uncharacterized protein</fullName>
    </submittedName>
</protein>
<dbReference type="EMBL" id="MHRK01000003">
    <property type="protein sequence ID" value="OHA24869.1"/>
    <property type="molecule type" value="Genomic_DNA"/>
</dbReference>
<organism evidence="1 2">
    <name type="scientific">Candidatus Taylorbacteria bacterium RIFCSPHIGHO2_02_FULL_43_32b</name>
    <dbReference type="NCBI Taxonomy" id="1802306"/>
    <lineage>
        <taxon>Bacteria</taxon>
        <taxon>Candidatus Tayloriibacteriota</taxon>
    </lineage>
</organism>
<reference evidence="1 2" key="1">
    <citation type="journal article" date="2016" name="Nat. Commun.">
        <title>Thousands of microbial genomes shed light on interconnected biogeochemical processes in an aquifer system.</title>
        <authorList>
            <person name="Anantharaman K."/>
            <person name="Brown C.T."/>
            <person name="Hug L.A."/>
            <person name="Sharon I."/>
            <person name="Castelle C.J."/>
            <person name="Probst A.J."/>
            <person name="Thomas B.C."/>
            <person name="Singh A."/>
            <person name="Wilkins M.J."/>
            <person name="Karaoz U."/>
            <person name="Brodie E.L."/>
            <person name="Williams K.H."/>
            <person name="Hubbard S.S."/>
            <person name="Banfield J.F."/>
        </authorList>
    </citation>
    <scope>NUCLEOTIDE SEQUENCE [LARGE SCALE GENOMIC DNA]</scope>
</reference>
<dbReference type="AlphaFoldDB" id="A0A1G2MNU3"/>
<evidence type="ECO:0000313" key="2">
    <source>
        <dbReference type="Proteomes" id="UP000177130"/>
    </source>
</evidence>
<dbReference type="InterPro" id="IPR049886">
    <property type="entry name" value="CFI_box_CTERM_dom"/>
</dbReference>
<proteinExistence type="predicted"/>
<dbReference type="STRING" id="1802306.A3C72_04870"/>
<dbReference type="NCBIfam" id="NF041770">
    <property type="entry name" value="CFI_box_CTERM"/>
    <property type="match status" value="1"/>
</dbReference>